<dbReference type="KEGG" id="arev:RVR_7346"/>
<evidence type="ECO:0008006" key="3">
    <source>
        <dbReference type="Google" id="ProtNLM"/>
    </source>
</evidence>
<dbReference type="EMBL" id="AP018365">
    <property type="protein sequence ID" value="BBB00331.1"/>
    <property type="molecule type" value="Genomic_DNA"/>
</dbReference>
<keyword evidence="2" id="KW-1185">Reference proteome</keyword>
<organism evidence="1 2">
    <name type="scientific">Actinacidiphila reveromycinica</name>
    <dbReference type="NCBI Taxonomy" id="659352"/>
    <lineage>
        <taxon>Bacteria</taxon>
        <taxon>Bacillati</taxon>
        <taxon>Actinomycetota</taxon>
        <taxon>Actinomycetes</taxon>
        <taxon>Kitasatosporales</taxon>
        <taxon>Streptomycetaceae</taxon>
        <taxon>Actinacidiphila</taxon>
    </lineage>
</organism>
<reference evidence="1 2" key="1">
    <citation type="journal article" date="2010" name="J. Bacteriol.">
        <title>Biochemical characterization of a novel indole prenyltransferase from Streptomyces sp. SN-593.</title>
        <authorList>
            <person name="Takahashi S."/>
            <person name="Takagi H."/>
            <person name="Toyoda A."/>
            <person name="Uramoto M."/>
            <person name="Nogawa T."/>
            <person name="Ueki M."/>
            <person name="Sakaki Y."/>
            <person name="Osada H."/>
        </authorList>
    </citation>
    <scope>NUCLEOTIDE SEQUENCE [LARGE SCALE GENOMIC DNA]</scope>
    <source>
        <strain evidence="1 2">SN-593</strain>
    </source>
</reference>
<dbReference type="PANTHER" id="PTHR30024">
    <property type="entry name" value="ALIPHATIC SULFONATES-BINDING PROTEIN-RELATED"/>
    <property type="match status" value="1"/>
</dbReference>
<gene>
    <name evidence="1" type="ORF">RVR_7346</name>
</gene>
<name>A0A7U3UX15_9ACTN</name>
<dbReference type="SUPFAM" id="SSF53850">
    <property type="entry name" value="Periplasmic binding protein-like II"/>
    <property type="match status" value="1"/>
</dbReference>
<evidence type="ECO:0000313" key="2">
    <source>
        <dbReference type="Proteomes" id="UP000595703"/>
    </source>
</evidence>
<dbReference type="Proteomes" id="UP000595703">
    <property type="component" value="Chromosome"/>
</dbReference>
<accession>A0A7U3UX15</accession>
<reference evidence="1 2" key="4">
    <citation type="journal article" date="2020" name="Sci. Rep.">
        <title>beta-carboline chemical signals induce reveromycin production through a LuxR family regulator in Streptomyces sp. SN-593.</title>
        <authorList>
            <person name="Panthee S."/>
            <person name="Kito N."/>
            <person name="Hayashi T."/>
            <person name="Shimizu T."/>
            <person name="Ishikawa J."/>
            <person name="Hamamoto H."/>
            <person name="Osada H."/>
            <person name="Takahashi S."/>
        </authorList>
    </citation>
    <scope>NUCLEOTIDE SEQUENCE [LARGE SCALE GENOMIC DNA]</scope>
    <source>
        <strain evidence="1 2">SN-593</strain>
    </source>
</reference>
<sequence>MLAAGLVLAGCGGSSSASGSGGSSVTIGVSGANVNILPVWVAQKKNFFAEHDIKVKLDVLTPTVTSSALTSGSVQFLAGSAKNFLDAVDKGTGELTVAQTSVGVPLGLVISTHFAKEHHLTKDSPLSDVAKAMVGSTGGSSSESTTAEVNLFLHEHGVDTKQMKVASLSSPTIYESALKTNRIDWFCTSEPTPLQAQAAGTGIVVANSANVPAWEPQNMGPGNITVTTNSYAKKHPDAVKRFAQAMQEAVQYIHDNEGSTALTDIAAAESPGIPLDVLKESISEIDWPANGRMTPAQWATAVKFTSQIDVIKPDMKVTEGTDWTNAYLG</sequence>
<dbReference type="AlphaFoldDB" id="A0A7U3UX15"/>
<evidence type="ECO:0000313" key="1">
    <source>
        <dbReference type="EMBL" id="BBB00331.1"/>
    </source>
</evidence>
<reference evidence="1 2" key="2">
    <citation type="journal article" date="2011" name="J. Antibiot.">
        <title>Furaquinocins I and J: novel polyketide isoprenoid hybrid compounds from Streptomyces reveromyceticus SN-593.</title>
        <authorList>
            <person name="Panthee S."/>
            <person name="Takahashi S."/>
            <person name="Takagi H."/>
            <person name="Nogawa T."/>
            <person name="Oowada E."/>
            <person name="Uramoto M."/>
            <person name="Osada H."/>
        </authorList>
    </citation>
    <scope>NUCLEOTIDE SEQUENCE [LARGE SCALE GENOMIC DNA]</scope>
    <source>
        <strain evidence="1 2">SN-593</strain>
    </source>
</reference>
<proteinExistence type="predicted"/>
<reference evidence="1 2" key="3">
    <citation type="journal article" date="2011" name="Nat. Chem. Biol.">
        <title>Reveromycin A biosynthesis uses RevG and RevJ for stereospecific spiroacetal formation.</title>
        <authorList>
            <person name="Takahashi S."/>
            <person name="Toyoda A."/>
            <person name="Sekiyama Y."/>
            <person name="Takagi H."/>
            <person name="Nogawa T."/>
            <person name="Uramoto M."/>
            <person name="Suzuki R."/>
            <person name="Koshino H."/>
            <person name="Kumano T."/>
            <person name="Panthee S."/>
            <person name="Dairi T."/>
            <person name="Ishikawa J."/>
            <person name="Ikeda H."/>
            <person name="Sakaki Y."/>
            <person name="Osada H."/>
        </authorList>
    </citation>
    <scope>NUCLEOTIDE SEQUENCE [LARGE SCALE GENOMIC DNA]</scope>
    <source>
        <strain evidence="1 2">SN-593</strain>
    </source>
</reference>
<dbReference type="Gene3D" id="3.40.190.10">
    <property type="entry name" value="Periplasmic binding protein-like II"/>
    <property type="match status" value="2"/>
</dbReference>
<dbReference type="Pfam" id="PF13379">
    <property type="entry name" value="NMT1_2"/>
    <property type="match status" value="1"/>
</dbReference>
<protein>
    <recommendedName>
        <fullName evidence="3">ABC transporter substrate-binding protein</fullName>
    </recommendedName>
</protein>